<feature type="domain" description="HTH araC/xylS-type" evidence="4">
    <location>
        <begin position="208"/>
        <end position="309"/>
    </location>
</feature>
<dbReference type="EMBL" id="CP154795">
    <property type="protein sequence ID" value="XAN07512.1"/>
    <property type="molecule type" value="Genomic_DNA"/>
</dbReference>
<sequence>MTSVGLRTRDVDVARDEIARLFCPHQLRPAGKGLDVRMKAHTLGKVDLVGLDYGHTVRITPGELGTFYLAQLPLHGSARIRFGRDTVTSTSGVAAVLSPDDPVDMIWAEGTPQLLCRIDRSALDEEFRLLTGEEPNTPVRFRPVMSVGDRGGRTWMTQLRRSWQLSTKQPSDGAPDGVGDLLTSLLLLQPHNHSALLLRAANDVGITRRAMHWMENRVAEPVSIPEVAAGVGVGVRALQRAFRNELDTTPLAWLKRRRLEIARERLRSARPGSATVTSVAAGVGLSHLGRFALEYHALFGENPSDTLAAQAIVVGS</sequence>
<accession>A0ABZ3FQ66</accession>
<dbReference type="Gene3D" id="1.10.10.60">
    <property type="entry name" value="Homeodomain-like"/>
    <property type="match status" value="1"/>
</dbReference>
<dbReference type="InterPro" id="IPR018060">
    <property type="entry name" value="HTH_AraC"/>
</dbReference>
<name>A0ABZ3FQ66_9ACTN</name>
<proteinExistence type="predicted"/>
<evidence type="ECO:0000313" key="6">
    <source>
        <dbReference type="Proteomes" id="UP001442841"/>
    </source>
</evidence>
<dbReference type="SUPFAM" id="SSF46689">
    <property type="entry name" value="Homeodomain-like"/>
    <property type="match status" value="1"/>
</dbReference>
<keyword evidence="6" id="KW-1185">Reference proteome</keyword>
<evidence type="ECO:0000256" key="1">
    <source>
        <dbReference type="ARBA" id="ARBA00023015"/>
    </source>
</evidence>
<dbReference type="InterPro" id="IPR050204">
    <property type="entry name" value="AraC_XylS_family_regulators"/>
</dbReference>
<keyword evidence="1" id="KW-0805">Transcription regulation</keyword>
<dbReference type="PROSITE" id="PS01124">
    <property type="entry name" value="HTH_ARAC_FAMILY_2"/>
    <property type="match status" value="1"/>
</dbReference>
<dbReference type="Pfam" id="PF14525">
    <property type="entry name" value="AraC_binding_2"/>
    <property type="match status" value="1"/>
</dbReference>
<dbReference type="PANTHER" id="PTHR46796:SF12">
    <property type="entry name" value="HTH-TYPE DNA-BINDING TRANSCRIPTIONAL ACTIVATOR EUTR"/>
    <property type="match status" value="1"/>
</dbReference>
<evidence type="ECO:0000313" key="5">
    <source>
        <dbReference type="EMBL" id="XAN07512.1"/>
    </source>
</evidence>
<dbReference type="InterPro" id="IPR009057">
    <property type="entry name" value="Homeodomain-like_sf"/>
</dbReference>
<dbReference type="RefSeq" id="WP_425308972.1">
    <property type="nucleotide sequence ID" value="NZ_CP154795.1"/>
</dbReference>
<reference evidence="5 6" key="1">
    <citation type="submission" date="2024-04" db="EMBL/GenBank/DDBJ databases">
        <title>Isolation of an actinomycete strain from pig manure.</title>
        <authorList>
            <person name="Gong T."/>
            <person name="Yu Z."/>
            <person name="An M."/>
            <person name="Wei C."/>
            <person name="Yang W."/>
            <person name="Liu L."/>
        </authorList>
    </citation>
    <scope>NUCLEOTIDE SEQUENCE [LARGE SCALE GENOMIC DNA]</scope>
    <source>
        <strain evidence="5 6">ZF39</strain>
    </source>
</reference>
<protein>
    <submittedName>
        <fullName evidence="5">AraC family transcriptional regulator</fullName>
    </submittedName>
</protein>
<evidence type="ECO:0000256" key="2">
    <source>
        <dbReference type="ARBA" id="ARBA00023125"/>
    </source>
</evidence>
<gene>
    <name evidence="5" type="ORF">AADG42_09465</name>
</gene>
<dbReference type="InterPro" id="IPR035418">
    <property type="entry name" value="AraC-bd_2"/>
</dbReference>
<dbReference type="Pfam" id="PF12833">
    <property type="entry name" value="HTH_18"/>
    <property type="match status" value="1"/>
</dbReference>
<keyword evidence="3" id="KW-0804">Transcription</keyword>
<dbReference type="Proteomes" id="UP001442841">
    <property type="component" value="Chromosome"/>
</dbReference>
<evidence type="ECO:0000256" key="3">
    <source>
        <dbReference type="ARBA" id="ARBA00023163"/>
    </source>
</evidence>
<keyword evidence="2" id="KW-0238">DNA-binding</keyword>
<dbReference type="PANTHER" id="PTHR46796">
    <property type="entry name" value="HTH-TYPE TRANSCRIPTIONAL ACTIVATOR RHAS-RELATED"/>
    <property type="match status" value="1"/>
</dbReference>
<organism evidence="5 6">
    <name type="scientific">Ammonicoccus fulvus</name>
    <dbReference type="NCBI Taxonomy" id="3138240"/>
    <lineage>
        <taxon>Bacteria</taxon>
        <taxon>Bacillati</taxon>
        <taxon>Actinomycetota</taxon>
        <taxon>Actinomycetes</taxon>
        <taxon>Propionibacteriales</taxon>
        <taxon>Propionibacteriaceae</taxon>
        <taxon>Ammonicoccus</taxon>
    </lineage>
</organism>
<dbReference type="SMART" id="SM00342">
    <property type="entry name" value="HTH_ARAC"/>
    <property type="match status" value="1"/>
</dbReference>
<evidence type="ECO:0000259" key="4">
    <source>
        <dbReference type="PROSITE" id="PS01124"/>
    </source>
</evidence>